<feature type="compositionally biased region" description="Basic and acidic residues" evidence="1">
    <location>
        <begin position="75"/>
        <end position="102"/>
    </location>
</feature>
<sequence>MDRRIRKGRSKKRGRRSISQRLRRKNEQQNAQRDLNIEASESTSELLDAGTPVDENNSGKQNETSPEPVEDESLLFEHSDTIPEKKIPPSRVICDKRDEKKATKIKRKRKETRDVQEQSPDSHSEEQTAEMETSLSVVPVEIRNEYVAKRPRREHKPKKVFDL</sequence>
<gene>
    <name evidence="2" type="ORF">JTE90_007823</name>
</gene>
<dbReference type="Proteomes" id="UP000827092">
    <property type="component" value="Unassembled WGS sequence"/>
</dbReference>
<organism evidence="2 3">
    <name type="scientific">Oedothorax gibbosus</name>
    <dbReference type="NCBI Taxonomy" id="931172"/>
    <lineage>
        <taxon>Eukaryota</taxon>
        <taxon>Metazoa</taxon>
        <taxon>Ecdysozoa</taxon>
        <taxon>Arthropoda</taxon>
        <taxon>Chelicerata</taxon>
        <taxon>Arachnida</taxon>
        <taxon>Araneae</taxon>
        <taxon>Araneomorphae</taxon>
        <taxon>Entelegynae</taxon>
        <taxon>Araneoidea</taxon>
        <taxon>Linyphiidae</taxon>
        <taxon>Erigoninae</taxon>
        <taxon>Oedothorax</taxon>
    </lineage>
</organism>
<feature type="compositionally biased region" description="Basic residues" evidence="1">
    <location>
        <begin position="1"/>
        <end position="24"/>
    </location>
</feature>
<keyword evidence="3" id="KW-1185">Reference proteome</keyword>
<dbReference type="EMBL" id="JAFNEN010000074">
    <property type="protein sequence ID" value="KAG8196083.1"/>
    <property type="molecule type" value="Genomic_DNA"/>
</dbReference>
<feature type="compositionally biased region" description="Polar residues" evidence="1">
    <location>
        <begin position="28"/>
        <end position="45"/>
    </location>
</feature>
<proteinExistence type="predicted"/>
<feature type="compositionally biased region" description="Basic and acidic residues" evidence="1">
    <location>
        <begin position="111"/>
        <end position="126"/>
    </location>
</feature>
<dbReference type="AlphaFoldDB" id="A0AAV6VK60"/>
<name>A0AAV6VK60_9ARAC</name>
<reference evidence="2 3" key="1">
    <citation type="journal article" date="2022" name="Nat. Ecol. Evol.">
        <title>A masculinizing supergene underlies an exaggerated male reproductive morph in a spider.</title>
        <authorList>
            <person name="Hendrickx F."/>
            <person name="De Corte Z."/>
            <person name="Sonet G."/>
            <person name="Van Belleghem S.M."/>
            <person name="Kostlbacher S."/>
            <person name="Vangestel C."/>
        </authorList>
    </citation>
    <scope>NUCLEOTIDE SEQUENCE [LARGE SCALE GENOMIC DNA]</scope>
    <source>
        <strain evidence="2">W744_W776</strain>
    </source>
</reference>
<evidence type="ECO:0000313" key="3">
    <source>
        <dbReference type="Proteomes" id="UP000827092"/>
    </source>
</evidence>
<accession>A0AAV6VK60</accession>
<evidence type="ECO:0000256" key="1">
    <source>
        <dbReference type="SAM" id="MobiDB-lite"/>
    </source>
</evidence>
<protein>
    <submittedName>
        <fullName evidence="2">Uncharacterized protein</fullName>
    </submittedName>
</protein>
<feature type="compositionally biased region" description="Polar residues" evidence="1">
    <location>
        <begin position="54"/>
        <end position="65"/>
    </location>
</feature>
<evidence type="ECO:0000313" key="2">
    <source>
        <dbReference type="EMBL" id="KAG8196083.1"/>
    </source>
</evidence>
<comment type="caution">
    <text evidence="2">The sequence shown here is derived from an EMBL/GenBank/DDBJ whole genome shotgun (WGS) entry which is preliminary data.</text>
</comment>
<feature type="region of interest" description="Disordered" evidence="1">
    <location>
        <begin position="1"/>
        <end position="137"/>
    </location>
</feature>